<keyword evidence="2 5" id="KW-0812">Transmembrane</keyword>
<dbReference type="Pfam" id="PF13564">
    <property type="entry name" value="DoxX_2"/>
    <property type="match status" value="1"/>
</dbReference>
<gene>
    <name evidence="6" type="ORF">E0F88_01445</name>
</gene>
<dbReference type="OrthoDB" id="327939at2"/>
<dbReference type="Proteomes" id="UP000294850">
    <property type="component" value="Unassembled WGS sequence"/>
</dbReference>
<dbReference type="RefSeq" id="WP_131955944.1">
    <property type="nucleotide sequence ID" value="NZ_SMFL01000001.1"/>
</dbReference>
<dbReference type="PANTHER" id="PTHR36974">
    <property type="entry name" value="MEMBRANE PROTEIN-RELATED"/>
    <property type="match status" value="1"/>
</dbReference>
<keyword evidence="7" id="KW-1185">Reference proteome</keyword>
<evidence type="ECO:0000256" key="3">
    <source>
        <dbReference type="ARBA" id="ARBA00022989"/>
    </source>
</evidence>
<sequence>MKILSLYIMSFFYIAAGVMHFLKPKGYLKIMPGFLPFPLQLVYISGAVEILCGLLLLFPVTRSAGAWLTILLLIVILPANIQMAVNFYQKSNPYFWLTILRLPLQLVLIWWAWTYTKQ</sequence>
<evidence type="ECO:0000256" key="4">
    <source>
        <dbReference type="ARBA" id="ARBA00023136"/>
    </source>
</evidence>
<dbReference type="AlphaFoldDB" id="A0A4R5DUL8"/>
<feature type="transmembrane region" description="Helical" evidence="5">
    <location>
        <begin position="6"/>
        <end position="22"/>
    </location>
</feature>
<evidence type="ECO:0000256" key="1">
    <source>
        <dbReference type="ARBA" id="ARBA00004141"/>
    </source>
</evidence>
<evidence type="ECO:0000313" key="7">
    <source>
        <dbReference type="Proteomes" id="UP000294850"/>
    </source>
</evidence>
<organism evidence="6 7">
    <name type="scientific">Dyadobacter psychrotolerans</name>
    <dbReference type="NCBI Taxonomy" id="2541721"/>
    <lineage>
        <taxon>Bacteria</taxon>
        <taxon>Pseudomonadati</taxon>
        <taxon>Bacteroidota</taxon>
        <taxon>Cytophagia</taxon>
        <taxon>Cytophagales</taxon>
        <taxon>Spirosomataceae</taxon>
        <taxon>Dyadobacter</taxon>
    </lineage>
</organism>
<feature type="transmembrane region" description="Helical" evidence="5">
    <location>
        <begin position="64"/>
        <end position="81"/>
    </location>
</feature>
<evidence type="ECO:0000256" key="5">
    <source>
        <dbReference type="SAM" id="Phobius"/>
    </source>
</evidence>
<proteinExistence type="predicted"/>
<dbReference type="GO" id="GO:0016020">
    <property type="term" value="C:membrane"/>
    <property type="evidence" value="ECO:0007669"/>
    <property type="project" value="UniProtKB-SubCell"/>
</dbReference>
<dbReference type="PANTHER" id="PTHR36974:SF1">
    <property type="entry name" value="DOXX FAMILY MEMBRANE PROTEIN"/>
    <property type="match status" value="1"/>
</dbReference>
<dbReference type="EMBL" id="SMFL01000001">
    <property type="protein sequence ID" value="TDE18236.1"/>
    <property type="molecule type" value="Genomic_DNA"/>
</dbReference>
<accession>A0A4R5DUL8</accession>
<feature type="transmembrane region" description="Helical" evidence="5">
    <location>
        <begin position="34"/>
        <end position="58"/>
    </location>
</feature>
<name>A0A4R5DUL8_9BACT</name>
<protein>
    <submittedName>
        <fullName evidence="6">DoxX family protein</fullName>
    </submittedName>
</protein>
<feature type="transmembrane region" description="Helical" evidence="5">
    <location>
        <begin position="93"/>
        <end position="113"/>
    </location>
</feature>
<comment type="subcellular location">
    <subcellularLocation>
        <location evidence="1">Membrane</location>
        <topology evidence="1">Multi-pass membrane protein</topology>
    </subcellularLocation>
</comment>
<reference evidence="6 7" key="1">
    <citation type="submission" date="2019-03" db="EMBL/GenBank/DDBJ databases">
        <title>Dyadobacter AR-3-6 sp. nov., isolated from arctic soil.</title>
        <authorList>
            <person name="Chaudhary D.K."/>
        </authorList>
    </citation>
    <scope>NUCLEOTIDE SEQUENCE [LARGE SCALE GENOMIC DNA]</scope>
    <source>
        <strain evidence="6 7">AR-3-6</strain>
    </source>
</reference>
<evidence type="ECO:0000313" key="6">
    <source>
        <dbReference type="EMBL" id="TDE18236.1"/>
    </source>
</evidence>
<comment type="caution">
    <text evidence="6">The sequence shown here is derived from an EMBL/GenBank/DDBJ whole genome shotgun (WGS) entry which is preliminary data.</text>
</comment>
<keyword evidence="4 5" id="KW-0472">Membrane</keyword>
<keyword evidence="3 5" id="KW-1133">Transmembrane helix</keyword>
<dbReference type="InterPro" id="IPR032808">
    <property type="entry name" value="DoxX"/>
</dbReference>
<evidence type="ECO:0000256" key="2">
    <source>
        <dbReference type="ARBA" id="ARBA00022692"/>
    </source>
</evidence>